<evidence type="ECO:0000259" key="2">
    <source>
        <dbReference type="Pfam" id="PF09925"/>
    </source>
</evidence>
<protein>
    <submittedName>
        <fullName evidence="3">DUF2157 domain-containing protein</fullName>
    </submittedName>
</protein>
<accession>A0A7H8Q9K6</accession>
<dbReference type="Proteomes" id="UP000509222">
    <property type="component" value="Chromosome"/>
</dbReference>
<feature type="transmembrane region" description="Helical" evidence="1">
    <location>
        <begin position="187"/>
        <end position="206"/>
    </location>
</feature>
<keyword evidence="1" id="KW-1133">Transmembrane helix</keyword>
<feature type="domain" description="DUF2157" evidence="2">
    <location>
        <begin position="9"/>
        <end position="138"/>
    </location>
</feature>
<feature type="transmembrane region" description="Helical" evidence="1">
    <location>
        <begin position="39"/>
        <end position="60"/>
    </location>
</feature>
<evidence type="ECO:0000313" key="3">
    <source>
        <dbReference type="EMBL" id="QKX50510.1"/>
    </source>
</evidence>
<dbReference type="RefSeq" id="WP_176294365.1">
    <property type="nucleotide sequence ID" value="NZ_CP051177.1"/>
</dbReference>
<organism evidence="3 4">
    <name type="scientific">Planococcus glaciei</name>
    <dbReference type="NCBI Taxonomy" id="459472"/>
    <lineage>
        <taxon>Bacteria</taxon>
        <taxon>Bacillati</taxon>
        <taxon>Bacillota</taxon>
        <taxon>Bacilli</taxon>
        <taxon>Bacillales</taxon>
        <taxon>Caryophanaceae</taxon>
        <taxon>Planococcus</taxon>
    </lineage>
</organism>
<feature type="transmembrane region" description="Helical" evidence="1">
    <location>
        <begin position="147"/>
        <end position="167"/>
    </location>
</feature>
<evidence type="ECO:0000313" key="4">
    <source>
        <dbReference type="Proteomes" id="UP000509222"/>
    </source>
</evidence>
<feature type="transmembrane region" description="Helical" evidence="1">
    <location>
        <begin position="213"/>
        <end position="230"/>
    </location>
</feature>
<name>A0A7H8Q9K6_9BACL</name>
<feature type="transmembrane region" description="Helical" evidence="1">
    <location>
        <begin position="97"/>
        <end position="118"/>
    </location>
</feature>
<keyword evidence="1" id="KW-0472">Membrane</keyword>
<sequence length="390" mass="43953">MALKEKLSLWQREGFIDQSTAEKILAFEQRQEKPNRLPLLLIIGLVFFSLAVFSFIAANWQVMPAAIKIGLILLLMWLFYGFGHLSDRKNFGWPHVFRLIGLAMFGAAMIVAVQAFHLSLSSSLIGWALYLAAMAHYFYWRHLAYAAVAFIFGLQVLLSSVLTMGWMEWLVYAAVSLGWLYFSKDKLPIAFSWLLLFGSGLMLFAVADYESRLWPIWTLFVLVGLLAFVFPEKRKILQPLYLLAGGAVSLGYLAVRGSSLSVFKDLNLWESVLLLFAGIAILALCYFRIRPLIWLAALGAIGLSLYDSSAIGLAVLAEAVALGYLVVNHRQNQPLSLGFVYFILVQVVLYFIFAWQRLDMSLFFLVGALLLFALSGIVWWFNRKKARAAS</sequence>
<dbReference type="EMBL" id="CP051177">
    <property type="protein sequence ID" value="QKX50510.1"/>
    <property type="molecule type" value="Genomic_DNA"/>
</dbReference>
<feature type="transmembrane region" description="Helical" evidence="1">
    <location>
        <begin position="339"/>
        <end position="356"/>
    </location>
</feature>
<feature type="transmembrane region" description="Helical" evidence="1">
    <location>
        <begin position="362"/>
        <end position="381"/>
    </location>
</feature>
<proteinExistence type="predicted"/>
<evidence type="ECO:0000256" key="1">
    <source>
        <dbReference type="SAM" id="Phobius"/>
    </source>
</evidence>
<feature type="transmembrane region" description="Helical" evidence="1">
    <location>
        <begin position="236"/>
        <end position="255"/>
    </location>
</feature>
<feature type="transmembrane region" description="Helical" evidence="1">
    <location>
        <begin position="309"/>
        <end position="327"/>
    </location>
</feature>
<dbReference type="Pfam" id="PF09925">
    <property type="entry name" value="DUF2157"/>
    <property type="match status" value="1"/>
</dbReference>
<keyword evidence="4" id="KW-1185">Reference proteome</keyword>
<gene>
    <name evidence="3" type="ORF">HF394_07920</name>
</gene>
<feature type="transmembrane region" description="Helical" evidence="1">
    <location>
        <begin position="124"/>
        <end position="140"/>
    </location>
</feature>
<feature type="transmembrane region" description="Helical" evidence="1">
    <location>
        <begin position="66"/>
        <end position="85"/>
    </location>
</feature>
<keyword evidence="1" id="KW-0812">Transmembrane</keyword>
<feature type="transmembrane region" description="Helical" evidence="1">
    <location>
        <begin position="267"/>
        <end position="289"/>
    </location>
</feature>
<reference evidence="3 4" key="1">
    <citation type="submission" date="2020-04" db="EMBL/GenBank/DDBJ databases">
        <authorList>
            <person name="Pajer P."/>
            <person name="Broz P."/>
        </authorList>
    </citation>
    <scope>NUCLEOTIDE SEQUENCE [LARGE SCALE GENOMIC DNA]</scope>
    <source>
        <strain evidence="4">NRL-ATB46093</strain>
    </source>
</reference>
<reference evidence="4" key="2">
    <citation type="submission" date="2020-06" db="EMBL/GenBank/DDBJ databases">
        <title>Isolation of Planomicrobium glaciei.</title>
        <authorList>
            <person name="Malisova L."/>
            <person name="Safrankova R."/>
            <person name="Jakubu V."/>
            <person name="Spanelova P."/>
        </authorList>
    </citation>
    <scope>NUCLEOTIDE SEQUENCE [LARGE SCALE GENOMIC DNA]</scope>
    <source>
        <strain evidence="4">NRL-ATB46093</strain>
    </source>
</reference>
<dbReference type="AlphaFoldDB" id="A0A7H8Q9K6"/>
<dbReference type="InterPro" id="IPR018677">
    <property type="entry name" value="DUF2157"/>
</dbReference>